<dbReference type="InterPro" id="IPR011705">
    <property type="entry name" value="BACK"/>
</dbReference>
<evidence type="ECO:0000313" key="4">
    <source>
        <dbReference type="Proteomes" id="UP000050761"/>
    </source>
</evidence>
<dbReference type="PROSITE" id="PS50097">
    <property type="entry name" value="BTB"/>
    <property type="match status" value="1"/>
</dbReference>
<dbReference type="PANTHER" id="PTHR46306">
    <property type="entry name" value="BTB/POZ DOMAIN-CONTAINING PROTEIN 9"/>
    <property type="match status" value="1"/>
</dbReference>
<dbReference type="EMBL" id="UZAH01025402">
    <property type="protein sequence ID" value="VDO63191.1"/>
    <property type="molecule type" value="Genomic_DNA"/>
</dbReference>
<dbReference type="PANTHER" id="PTHR46306:SF1">
    <property type="entry name" value="BTB_POZ DOMAIN-CONTAINING PROTEIN 9"/>
    <property type="match status" value="1"/>
</dbReference>
<dbReference type="InterPro" id="IPR000210">
    <property type="entry name" value="BTB/POZ_dom"/>
</dbReference>
<dbReference type="Proteomes" id="UP000050761">
    <property type="component" value="Unassembled WGS sequence"/>
</dbReference>
<feature type="region of interest" description="Disordered" evidence="1">
    <location>
        <begin position="1"/>
        <end position="31"/>
    </location>
</feature>
<dbReference type="InterPro" id="IPR052407">
    <property type="entry name" value="BTB_POZ_domain_cont_9"/>
</dbReference>
<dbReference type="Gene3D" id="3.30.710.10">
    <property type="entry name" value="Potassium Channel Kv1.1, Chain A"/>
    <property type="match status" value="1"/>
</dbReference>
<evidence type="ECO:0000313" key="5">
    <source>
        <dbReference type="WBParaSite" id="HPBE_0000503301-mRNA-1"/>
    </source>
</evidence>
<dbReference type="SUPFAM" id="SSF54695">
    <property type="entry name" value="POZ domain"/>
    <property type="match status" value="1"/>
</dbReference>
<dbReference type="SMART" id="SM00225">
    <property type="entry name" value="BTB"/>
    <property type="match status" value="1"/>
</dbReference>
<name>A0A3P7WQ50_HELPZ</name>
<evidence type="ECO:0000259" key="2">
    <source>
        <dbReference type="PROSITE" id="PS50097"/>
    </source>
</evidence>
<dbReference type="WBParaSite" id="HPBE_0000503301-mRNA-1">
    <property type="protein sequence ID" value="HPBE_0000503301-mRNA-1"/>
    <property type="gene ID" value="HPBE_0000503301"/>
</dbReference>
<keyword evidence="4" id="KW-1185">Reference proteome</keyword>
<evidence type="ECO:0000313" key="3">
    <source>
        <dbReference type="EMBL" id="VDO63191.1"/>
    </source>
</evidence>
<gene>
    <name evidence="3" type="ORF">HPBE_LOCUS5034</name>
</gene>
<dbReference type="InterPro" id="IPR011333">
    <property type="entry name" value="SKP1/BTB/POZ_sf"/>
</dbReference>
<dbReference type="AlphaFoldDB" id="A0A3P7WQ50"/>
<feature type="domain" description="BTB" evidence="2">
    <location>
        <begin position="121"/>
        <end position="188"/>
    </location>
</feature>
<accession>A0A3P7WQ50</accession>
<feature type="region of interest" description="Disordered" evidence="1">
    <location>
        <begin position="81"/>
        <end position="101"/>
    </location>
</feature>
<evidence type="ECO:0000256" key="1">
    <source>
        <dbReference type="SAM" id="MobiDB-lite"/>
    </source>
</evidence>
<dbReference type="Pfam" id="PF07707">
    <property type="entry name" value="BACK"/>
    <property type="match status" value="1"/>
</dbReference>
<protein>
    <submittedName>
        <fullName evidence="5">BTB domain-containing protein</fullName>
    </submittedName>
</protein>
<reference evidence="5" key="2">
    <citation type="submission" date="2019-09" db="UniProtKB">
        <authorList>
            <consortium name="WormBaseParasite"/>
        </authorList>
    </citation>
    <scope>IDENTIFICATION</scope>
</reference>
<dbReference type="OrthoDB" id="5830191at2759"/>
<proteinExistence type="predicted"/>
<dbReference type="Pfam" id="PF00651">
    <property type="entry name" value="BTB"/>
    <property type="match status" value="1"/>
</dbReference>
<dbReference type="Gene3D" id="1.25.40.420">
    <property type="match status" value="1"/>
</dbReference>
<organism evidence="3">
    <name type="scientific">Heligmosomoides polygyrus</name>
    <name type="common">Parasitic roundworm</name>
    <dbReference type="NCBI Taxonomy" id="6339"/>
    <lineage>
        <taxon>Eukaryota</taxon>
        <taxon>Metazoa</taxon>
        <taxon>Ecdysozoa</taxon>
        <taxon>Nematoda</taxon>
        <taxon>Chromadorea</taxon>
        <taxon>Rhabditida</taxon>
        <taxon>Rhabditina</taxon>
        <taxon>Rhabditomorpha</taxon>
        <taxon>Strongyloidea</taxon>
        <taxon>Heligmosomidae</taxon>
        <taxon>Heligmosomoides</taxon>
    </lineage>
</organism>
<dbReference type="GO" id="GO:0005737">
    <property type="term" value="C:cytoplasm"/>
    <property type="evidence" value="ECO:0007669"/>
    <property type="project" value="TreeGrafter"/>
</dbReference>
<sequence length="529" mass="59483">MRQRTDADGKSEVSRVLDTVSQKRAGQNKPKQVIQAIQQLDIETTSLSTRTASKFPCVFLDLDRDAKKCDRCSYPLEMSEHIPSSTGAQPGEDEGCSSGKIDHTTALTNGMAALLSSEEFSDVTFVANGERLHAHRLILITRSEYFRAMLTGGLKESVGAEVELQGKNPLAFRTLLRYIYTGKAELSAFTVDDVLAILELAHEYMLIEVQEAIAKLDITNVFTVAQTSTLLSLDALTEFCNQFYDRNAPAILECKSCNIVELLVIQVDLPDQNTPHVLHQVAVRLSIRHDGNLSFSFPLLQKPTHVIRASPPKFRREKEFLALPEQSLIEMLRRDSFCADESDVFAGVAKWIAAQPAMELTSLKTLVKKFFSENCVRLNIMSETQLLSCLRNPTLFPGNPGVVDSYILNAIRNKRRSISNFRGTLKPNENVVSVELGAPEVNDPMVHKKGSIITITLDRPYTINLIVSMAERWNWKYIANNEAFDGTYNREISFDACVVRYISVFAYTLGKRSAKFPRLRLEARFRQWC</sequence>
<feature type="compositionally biased region" description="Basic and acidic residues" evidence="1">
    <location>
        <begin position="1"/>
        <end position="15"/>
    </location>
</feature>
<reference evidence="3 4" key="1">
    <citation type="submission" date="2018-11" db="EMBL/GenBank/DDBJ databases">
        <authorList>
            <consortium name="Pathogen Informatics"/>
        </authorList>
    </citation>
    <scope>NUCLEOTIDE SEQUENCE [LARGE SCALE GENOMIC DNA]</scope>
</reference>